<dbReference type="SUPFAM" id="SSF53474">
    <property type="entry name" value="alpha/beta-Hydrolases"/>
    <property type="match status" value="1"/>
</dbReference>
<dbReference type="InterPro" id="IPR002018">
    <property type="entry name" value="CarbesteraseB"/>
</dbReference>
<dbReference type="Gene3D" id="3.40.50.1820">
    <property type="entry name" value="alpha/beta hydrolase"/>
    <property type="match status" value="1"/>
</dbReference>
<dbReference type="STRING" id="1429867.A0A0G4PIQ1"/>
<evidence type="ECO:0000256" key="1">
    <source>
        <dbReference type="ARBA" id="ARBA00005964"/>
    </source>
</evidence>
<dbReference type="EMBL" id="HG793150">
    <property type="protein sequence ID" value="CRL26063.1"/>
    <property type="molecule type" value="Genomic_DNA"/>
</dbReference>
<evidence type="ECO:0000256" key="3">
    <source>
        <dbReference type="SAM" id="SignalP"/>
    </source>
</evidence>
<dbReference type="GO" id="GO:0052689">
    <property type="term" value="F:carboxylic ester hydrolase activity"/>
    <property type="evidence" value="ECO:0007669"/>
    <property type="project" value="TreeGrafter"/>
</dbReference>
<dbReference type="Pfam" id="PF00135">
    <property type="entry name" value="COesterase"/>
    <property type="match status" value="1"/>
</dbReference>
<evidence type="ECO:0000259" key="4">
    <source>
        <dbReference type="Pfam" id="PF00135"/>
    </source>
</evidence>
<dbReference type="PANTHER" id="PTHR43918:SF4">
    <property type="entry name" value="CARBOXYLIC ESTER HYDROLASE"/>
    <property type="match status" value="1"/>
</dbReference>
<keyword evidence="2" id="KW-0378">Hydrolase</keyword>
<dbReference type="GO" id="GO:0017000">
    <property type="term" value="P:antibiotic biosynthetic process"/>
    <property type="evidence" value="ECO:0007669"/>
    <property type="project" value="UniProtKB-ARBA"/>
</dbReference>
<keyword evidence="6" id="KW-1185">Reference proteome</keyword>
<dbReference type="InterPro" id="IPR050654">
    <property type="entry name" value="AChE-related_enzymes"/>
</dbReference>
<protein>
    <submittedName>
        <fullName evidence="5">Carboxylesterase, type B</fullName>
    </submittedName>
</protein>
<feature type="domain" description="Carboxylesterase type B" evidence="4">
    <location>
        <begin position="36"/>
        <end position="519"/>
    </location>
</feature>
<accession>A0A0G4PIQ1</accession>
<comment type="similarity">
    <text evidence="1">Belongs to the type-B carboxylesterase/lipase family.</text>
</comment>
<feature type="signal peptide" evidence="3">
    <location>
        <begin position="1"/>
        <end position="21"/>
    </location>
</feature>
<evidence type="ECO:0000313" key="5">
    <source>
        <dbReference type="EMBL" id="CRL26063.1"/>
    </source>
</evidence>
<name>A0A0G4PIQ1_PENC3</name>
<dbReference type="ESTHER" id="penca-a0a0g4piq1">
    <property type="family name" value="Fungal_carboxylesterase_lipase"/>
</dbReference>
<gene>
    <name evidence="5" type="ORF">PCAMFM013_S017g000046</name>
</gene>
<organism evidence="5 6">
    <name type="scientific">Penicillium camemberti (strain FM 013)</name>
    <dbReference type="NCBI Taxonomy" id="1429867"/>
    <lineage>
        <taxon>Eukaryota</taxon>
        <taxon>Fungi</taxon>
        <taxon>Dikarya</taxon>
        <taxon>Ascomycota</taxon>
        <taxon>Pezizomycotina</taxon>
        <taxon>Eurotiomycetes</taxon>
        <taxon>Eurotiomycetidae</taxon>
        <taxon>Eurotiales</taxon>
        <taxon>Aspergillaceae</taxon>
        <taxon>Penicillium</taxon>
    </lineage>
</organism>
<proteinExistence type="inferred from homology"/>
<reference evidence="5 6" key="1">
    <citation type="journal article" date="2014" name="Nat. Commun.">
        <title>Multiple recent horizontal transfers of a large genomic region in cheese making fungi.</title>
        <authorList>
            <person name="Cheeseman K."/>
            <person name="Ropars J."/>
            <person name="Renault P."/>
            <person name="Dupont J."/>
            <person name="Gouzy J."/>
            <person name="Branca A."/>
            <person name="Abraham A.L."/>
            <person name="Ceppi M."/>
            <person name="Conseiller E."/>
            <person name="Debuchy R."/>
            <person name="Malagnac F."/>
            <person name="Goarin A."/>
            <person name="Silar P."/>
            <person name="Lacoste S."/>
            <person name="Sallet E."/>
            <person name="Bensimon A."/>
            <person name="Giraud T."/>
            <person name="Brygoo Y."/>
        </authorList>
    </citation>
    <scope>NUCLEOTIDE SEQUENCE [LARGE SCALE GENOMIC DNA]</scope>
    <source>
        <strain evidence="6">FM 013</strain>
    </source>
</reference>
<evidence type="ECO:0000313" key="6">
    <source>
        <dbReference type="Proteomes" id="UP000053732"/>
    </source>
</evidence>
<dbReference type="InterPro" id="IPR029058">
    <property type="entry name" value="AB_hydrolase_fold"/>
</dbReference>
<dbReference type="Proteomes" id="UP000053732">
    <property type="component" value="Unassembled WGS sequence"/>
</dbReference>
<dbReference type="AlphaFoldDB" id="A0A0G4PIQ1"/>
<evidence type="ECO:0000256" key="2">
    <source>
        <dbReference type="ARBA" id="ARBA00022801"/>
    </source>
</evidence>
<feature type="chain" id="PRO_5005195380" evidence="3">
    <location>
        <begin position="22"/>
        <end position="547"/>
    </location>
</feature>
<dbReference type="GO" id="GO:0072330">
    <property type="term" value="P:monocarboxylic acid biosynthetic process"/>
    <property type="evidence" value="ECO:0007669"/>
    <property type="project" value="UniProtKB-ARBA"/>
</dbReference>
<sequence>MLLFTLELGLLGAALCHLTTASPLTAIQYANPTAIVKNGTYTGRYNAEYDQDFFLGIPYAQPPVGDLRLRNPVSLNTSWDGSADATTFASACYNIGAPQFPEIPYAEDCLNLNVVRPSGVKSGDKLPVGVWIHGGGHTTGSNQDPNYNMTFLVQQSVAAGKPFIGVNIQYRMQLFGFMFGSAIVDSGIQENIAAFSGDPSMVTIWGESAGAESTGAQLIAYGGQDQGLFRGVMLQSGGPINPYRYNTPKEWDIYYRNILRATNCSRSADTLACLRTVPVESLFAVFNSSVATSIPSWGMEIDGDFIRENAREALVAGRFIKVPVLHGQNNDEATIFSITGVNTNEDFYAQVRERTSDNATVRGIAALYPDIPAIGIPSTLEGRPSAALGFQYKRISAFITDLIWHAPRRLTSQILAQHNVPNWNYLFNVRPNGMPLSAGAAHFTEVSFMFYNILGLGYADSPFANTPASYKELSNIMSRYWVNFIVDGDPNGSGVTNQSHWPSYSLSNPQQMTFDANTTELSFPTPDTYRAAPIQYIINHLGCSFGR</sequence>
<keyword evidence="3" id="KW-0732">Signal</keyword>
<dbReference type="PANTHER" id="PTHR43918">
    <property type="entry name" value="ACETYLCHOLINESTERASE"/>
    <property type="match status" value="1"/>
</dbReference>